<dbReference type="AlphaFoldDB" id="A0A0P7AP04"/>
<dbReference type="SUPFAM" id="SSF49899">
    <property type="entry name" value="Concanavalin A-like lectins/glucanases"/>
    <property type="match status" value="1"/>
</dbReference>
<name>A0A0P7AP04_9HYPO</name>
<feature type="domain" description="GH16" evidence="2">
    <location>
        <begin position="39"/>
        <end position="287"/>
    </location>
</feature>
<keyword evidence="4" id="KW-1185">Reference proteome</keyword>
<dbReference type="EMBL" id="LKCW01000103">
    <property type="protein sequence ID" value="KPM39543.1"/>
    <property type="molecule type" value="Genomic_DNA"/>
</dbReference>
<dbReference type="PANTHER" id="PTHR10963:SF60">
    <property type="entry name" value="GRAM-NEGATIVE BACTERIA-BINDING PROTEIN 1-RELATED"/>
    <property type="match status" value="1"/>
</dbReference>
<accession>A0A0P7AP04</accession>
<dbReference type="PROSITE" id="PS51762">
    <property type="entry name" value="GH16_2"/>
    <property type="match status" value="1"/>
</dbReference>
<dbReference type="PANTHER" id="PTHR10963">
    <property type="entry name" value="GLYCOSYL HYDROLASE-RELATED"/>
    <property type="match status" value="1"/>
</dbReference>
<reference evidence="3 4" key="1">
    <citation type="submission" date="2015-09" db="EMBL/GenBank/DDBJ databases">
        <title>Draft genome of a European isolate of the apple canker pathogen Neonectria ditissima.</title>
        <authorList>
            <person name="Gomez-Cortecero A."/>
            <person name="Harrison R.J."/>
            <person name="Armitage A.D."/>
        </authorList>
    </citation>
    <scope>NUCLEOTIDE SEQUENCE [LARGE SCALE GENOMIC DNA]</scope>
    <source>
        <strain evidence="3 4">R09/05</strain>
    </source>
</reference>
<dbReference type="STRING" id="78410.A0A0P7AP04"/>
<comment type="caution">
    <text evidence="3">The sequence shown here is derived from an EMBL/GenBank/DDBJ whole genome shotgun (WGS) entry which is preliminary data.</text>
</comment>
<evidence type="ECO:0000259" key="2">
    <source>
        <dbReference type="PROSITE" id="PS51762"/>
    </source>
</evidence>
<dbReference type="InterPro" id="IPR050546">
    <property type="entry name" value="Glycosyl_Hydrlase_16"/>
</dbReference>
<feature type="chain" id="PRO_5006134954" description="GH16 domain-containing protein" evidence="1">
    <location>
        <begin position="20"/>
        <end position="287"/>
    </location>
</feature>
<evidence type="ECO:0000256" key="1">
    <source>
        <dbReference type="SAM" id="SignalP"/>
    </source>
</evidence>
<organism evidence="3 4">
    <name type="scientific">Neonectria ditissima</name>
    <dbReference type="NCBI Taxonomy" id="78410"/>
    <lineage>
        <taxon>Eukaryota</taxon>
        <taxon>Fungi</taxon>
        <taxon>Dikarya</taxon>
        <taxon>Ascomycota</taxon>
        <taxon>Pezizomycotina</taxon>
        <taxon>Sordariomycetes</taxon>
        <taxon>Hypocreomycetidae</taxon>
        <taxon>Hypocreales</taxon>
        <taxon>Nectriaceae</taxon>
        <taxon>Neonectria</taxon>
    </lineage>
</organism>
<dbReference type="InterPro" id="IPR013320">
    <property type="entry name" value="ConA-like_dom_sf"/>
</dbReference>
<dbReference type="GO" id="GO:0004553">
    <property type="term" value="F:hydrolase activity, hydrolyzing O-glycosyl compounds"/>
    <property type="evidence" value="ECO:0007669"/>
    <property type="project" value="InterPro"/>
</dbReference>
<dbReference type="Pfam" id="PF26113">
    <property type="entry name" value="GH16_XgeA"/>
    <property type="match status" value="1"/>
</dbReference>
<sequence>MYCQQVLAAFASLSTLALAWEPPSYGGYTRVWKANFIGAEYSLPSTSNWNIITGDNNYNNESQTYTSNKRNIRLSGSGTLQLIPRKDATALHGWTSARIESKYTLTPLAGKITRVESSLRLAGNAASHKQAIWPAFWILGDSNRHGGLWPACGEVDVMENVNGQKTAYGSIHCDVSPGGICNENTGINGQTALIDNKYHVWRVDFNRTSTNFKQQSITWYMDGKSFHSVTGSKIGKLSVWKALCQSPLYVILNVAVGGYWPGYPNAKTYGGKGSMMEIGYVAHYVSK</sequence>
<dbReference type="CDD" id="cd02182">
    <property type="entry name" value="GH16_Strep_laminarinase_like"/>
    <property type="match status" value="1"/>
</dbReference>
<proteinExistence type="predicted"/>
<dbReference type="OrthoDB" id="192832at2759"/>
<protein>
    <recommendedName>
        <fullName evidence="2">GH16 domain-containing protein</fullName>
    </recommendedName>
</protein>
<dbReference type="Proteomes" id="UP000050424">
    <property type="component" value="Unassembled WGS sequence"/>
</dbReference>
<gene>
    <name evidence="3" type="ORF">AK830_g7006</name>
</gene>
<dbReference type="GO" id="GO:0005975">
    <property type="term" value="P:carbohydrate metabolic process"/>
    <property type="evidence" value="ECO:0007669"/>
    <property type="project" value="InterPro"/>
</dbReference>
<evidence type="ECO:0000313" key="3">
    <source>
        <dbReference type="EMBL" id="KPM39543.1"/>
    </source>
</evidence>
<dbReference type="InterPro" id="IPR000757">
    <property type="entry name" value="Beta-glucanase-like"/>
</dbReference>
<keyword evidence="1" id="KW-0732">Signal</keyword>
<feature type="signal peptide" evidence="1">
    <location>
        <begin position="1"/>
        <end position="19"/>
    </location>
</feature>
<dbReference type="Gene3D" id="2.60.120.200">
    <property type="match status" value="1"/>
</dbReference>
<evidence type="ECO:0000313" key="4">
    <source>
        <dbReference type="Proteomes" id="UP000050424"/>
    </source>
</evidence>